<feature type="transmembrane region" description="Helical" evidence="5">
    <location>
        <begin position="135"/>
        <end position="153"/>
    </location>
</feature>
<feature type="transmembrane region" description="Helical" evidence="5">
    <location>
        <begin position="341"/>
        <end position="361"/>
    </location>
</feature>
<dbReference type="InterPro" id="IPR036513">
    <property type="entry name" value="STAS_dom_sf"/>
</dbReference>
<name>A0ABS3Q6J0_9GAMM</name>
<dbReference type="NCBIfam" id="NF008660">
    <property type="entry name" value="PRK11660.1"/>
    <property type="match status" value="1"/>
</dbReference>
<protein>
    <submittedName>
        <fullName evidence="7">C4-dicarboxylic acid transporter DauA</fullName>
    </submittedName>
</protein>
<dbReference type="Gene3D" id="3.30.750.24">
    <property type="entry name" value="STAS domain"/>
    <property type="match status" value="1"/>
</dbReference>
<gene>
    <name evidence="7" type="primary">dauA</name>
    <name evidence="7" type="ORF">J3998_10185</name>
</gene>
<accession>A0ABS3Q6J0</accession>
<dbReference type="Pfam" id="PF00916">
    <property type="entry name" value="Sulfate_transp"/>
    <property type="match status" value="1"/>
</dbReference>
<feature type="transmembrane region" description="Helical" evidence="5">
    <location>
        <begin position="368"/>
        <end position="384"/>
    </location>
</feature>
<proteinExistence type="predicted"/>
<dbReference type="Proteomes" id="UP000664835">
    <property type="component" value="Unassembled WGS sequence"/>
</dbReference>
<feature type="transmembrane region" description="Helical" evidence="5">
    <location>
        <begin position="207"/>
        <end position="224"/>
    </location>
</feature>
<dbReference type="InterPro" id="IPR002645">
    <property type="entry name" value="STAS_dom"/>
</dbReference>
<feature type="transmembrane region" description="Helical" evidence="5">
    <location>
        <begin position="61"/>
        <end position="81"/>
    </location>
</feature>
<organism evidence="7 8">
    <name type="scientific">Thiomicrorhabdus marina</name>
    <dbReference type="NCBI Taxonomy" id="2818442"/>
    <lineage>
        <taxon>Bacteria</taxon>
        <taxon>Pseudomonadati</taxon>
        <taxon>Pseudomonadota</taxon>
        <taxon>Gammaproteobacteria</taxon>
        <taxon>Thiotrichales</taxon>
        <taxon>Piscirickettsiaceae</taxon>
        <taxon>Thiomicrorhabdus</taxon>
    </lineage>
</organism>
<feature type="transmembrane region" description="Helical" evidence="5">
    <location>
        <begin position="271"/>
        <end position="294"/>
    </location>
</feature>
<dbReference type="RefSeq" id="WP_208150558.1">
    <property type="nucleotide sequence ID" value="NZ_JAGETV010000021.1"/>
</dbReference>
<dbReference type="CDD" id="cd07042">
    <property type="entry name" value="STAS_SulP_like_sulfate_transporter"/>
    <property type="match status" value="1"/>
</dbReference>
<evidence type="ECO:0000259" key="6">
    <source>
        <dbReference type="PROSITE" id="PS50801"/>
    </source>
</evidence>
<feature type="transmembrane region" description="Helical" evidence="5">
    <location>
        <begin position="182"/>
        <end position="200"/>
    </location>
</feature>
<evidence type="ECO:0000256" key="1">
    <source>
        <dbReference type="ARBA" id="ARBA00004141"/>
    </source>
</evidence>
<dbReference type="PANTHER" id="PTHR11814">
    <property type="entry name" value="SULFATE TRANSPORTER"/>
    <property type="match status" value="1"/>
</dbReference>
<keyword evidence="3 5" id="KW-1133">Transmembrane helix</keyword>
<comment type="caution">
    <text evidence="7">The sequence shown here is derived from an EMBL/GenBank/DDBJ whole genome shotgun (WGS) entry which is preliminary data.</text>
</comment>
<dbReference type="PROSITE" id="PS50801">
    <property type="entry name" value="STAS"/>
    <property type="match status" value="1"/>
</dbReference>
<dbReference type="SUPFAM" id="SSF52091">
    <property type="entry name" value="SpoIIaa-like"/>
    <property type="match status" value="1"/>
</dbReference>
<evidence type="ECO:0000313" key="7">
    <source>
        <dbReference type="EMBL" id="MBO1927944.1"/>
    </source>
</evidence>
<evidence type="ECO:0000256" key="5">
    <source>
        <dbReference type="SAM" id="Phobius"/>
    </source>
</evidence>
<evidence type="ECO:0000256" key="4">
    <source>
        <dbReference type="ARBA" id="ARBA00023136"/>
    </source>
</evidence>
<dbReference type="Pfam" id="PF01740">
    <property type="entry name" value="STAS"/>
    <property type="match status" value="1"/>
</dbReference>
<evidence type="ECO:0000256" key="2">
    <source>
        <dbReference type="ARBA" id="ARBA00022692"/>
    </source>
</evidence>
<feature type="domain" description="STAS" evidence="6">
    <location>
        <begin position="462"/>
        <end position="561"/>
    </location>
</feature>
<keyword evidence="2 5" id="KW-0812">Transmembrane</keyword>
<feature type="transmembrane region" description="Helical" evidence="5">
    <location>
        <begin position="101"/>
        <end position="123"/>
    </location>
</feature>
<feature type="transmembrane region" description="Helical" evidence="5">
    <location>
        <begin position="34"/>
        <end position="54"/>
    </location>
</feature>
<feature type="transmembrane region" description="Helical" evidence="5">
    <location>
        <begin position="404"/>
        <end position="433"/>
    </location>
</feature>
<evidence type="ECO:0000256" key="3">
    <source>
        <dbReference type="ARBA" id="ARBA00022989"/>
    </source>
</evidence>
<dbReference type="InterPro" id="IPR011547">
    <property type="entry name" value="SLC26A/SulP_dom"/>
</dbReference>
<reference evidence="7 8" key="1">
    <citation type="submission" date="2021-03" db="EMBL/GenBank/DDBJ databases">
        <title>Thiomicrorhabdus sp.nov.,novel sulfur-oxidizing bacteria isolated from coastal sediment.</title>
        <authorList>
            <person name="Liu X."/>
        </authorList>
    </citation>
    <scope>NUCLEOTIDE SEQUENCE [LARGE SCALE GENOMIC DNA]</scope>
    <source>
        <strain evidence="7 8">6S2-11</strain>
    </source>
</reference>
<keyword evidence="8" id="KW-1185">Reference proteome</keyword>
<evidence type="ECO:0000313" key="8">
    <source>
        <dbReference type="Proteomes" id="UP000664835"/>
    </source>
</evidence>
<sequence>MPYSNNLKSLKISYGLIDYIKKEGYNRQAFGKDLLAGFTVGILAIPISMVLATGIGISPIYGLYTAIVAGFFTALFGGSRFSIAGPTASFVILLIPVAESYGLLGVVLVSLMAGLLLLVMAYLRLGRWIEYIPESITLGFTTGIATLIILLQMKDVFGLPLQELPSDFIERLWLMTQNLPQIHWQSAVVGISTMLFMILWARFKFRLPGHLPGIIIASFVTYYWNLQGAEIKTVGELFAEIPHFLPTFQGDWMLEMLSLMNSTEIWEMLKFLLPIAFTLAVLGAMESMFCAVVLDNTAGTRHSPNSELLGQGLGNVLSSLFGGFASSGGMARSMTNLRAGALSPVAGMVHAVVVLFAIFFLAKLLVHLPIPAMSALLILVAWRMSNFPRALELVKRNPDSDTWVYLSCFVMILLFDVSVAVTAGMFLASILFVKEIAEMTRLQDIRNVERYHTENLPEEWNIYRIQGPLFFAAADRIFAEIAETLPEKDGIVLQMDAVTILDSGGLAALRRFVTLAENQHVEVYLSELQFQPLKALARYGLAKFGEHFQLFSNLDEAQLAIHEKLSEKPESSAVTNSSLSIKDNAE</sequence>
<dbReference type="InterPro" id="IPR001902">
    <property type="entry name" value="SLC26A/SulP_fam"/>
</dbReference>
<keyword evidence="4 5" id="KW-0472">Membrane</keyword>
<comment type="subcellular location">
    <subcellularLocation>
        <location evidence="1">Membrane</location>
        <topology evidence="1">Multi-pass membrane protein</topology>
    </subcellularLocation>
</comment>
<dbReference type="EMBL" id="JAGETV010000021">
    <property type="protein sequence ID" value="MBO1927944.1"/>
    <property type="molecule type" value="Genomic_DNA"/>
</dbReference>